<proteinExistence type="predicted"/>
<name>A0A0G0P231_9BACT</name>
<reference evidence="1 2" key="1">
    <citation type="journal article" date="2015" name="Nature">
        <title>rRNA introns, odd ribosomes, and small enigmatic genomes across a large radiation of phyla.</title>
        <authorList>
            <person name="Brown C.T."/>
            <person name="Hug L.A."/>
            <person name="Thomas B.C."/>
            <person name="Sharon I."/>
            <person name="Castelle C.J."/>
            <person name="Singh A."/>
            <person name="Wilkins M.J."/>
            <person name="Williams K.H."/>
            <person name="Banfield J.F."/>
        </authorList>
    </citation>
    <scope>NUCLEOTIDE SEQUENCE [LARGE SCALE GENOMIC DNA]</scope>
</reference>
<dbReference type="Proteomes" id="UP000034710">
    <property type="component" value="Unassembled WGS sequence"/>
</dbReference>
<comment type="caution">
    <text evidence="1">The sequence shown here is derived from an EMBL/GenBank/DDBJ whole genome shotgun (WGS) entry which is preliminary data.</text>
</comment>
<protein>
    <submittedName>
        <fullName evidence="1">Uncharacterized protein</fullName>
    </submittedName>
</protein>
<dbReference type="EMBL" id="LBVJ01000023">
    <property type="protein sequence ID" value="KKQ83381.1"/>
    <property type="molecule type" value="Genomic_DNA"/>
</dbReference>
<gene>
    <name evidence="1" type="ORF">UT06_C0023G0045</name>
</gene>
<accession>A0A0G0P231</accession>
<organism evidence="1 2">
    <name type="scientific">Candidatus Woesebacteria bacterium GW2011_GWA1_38_8</name>
    <dbReference type="NCBI Taxonomy" id="1618547"/>
    <lineage>
        <taxon>Bacteria</taxon>
        <taxon>Candidatus Woeseibacteriota</taxon>
    </lineage>
</organism>
<dbReference type="AlphaFoldDB" id="A0A0G0P231"/>
<sequence length="42" mass="4888">MVFEGGEKGEYIKGRKAKTIQFMTPHIKQTRPISVYKTRFGQ</sequence>
<evidence type="ECO:0000313" key="1">
    <source>
        <dbReference type="EMBL" id="KKQ83381.1"/>
    </source>
</evidence>
<evidence type="ECO:0000313" key="2">
    <source>
        <dbReference type="Proteomes" id="UP000034710"/>
    </source>
</evidence>